<dbReference type="InterPro" id="IPR036259">
    <property type="entry name" value="MFS_trans_sf"/>
</dbReference>
<evidence type="ECO:0000256" key="8">
    <source>
        <dbReference type="SAM" id="Phobius"/>
    </source>
</evidence>
<accession>A0A3E2GZD9</accession>
<dbReference type="Proteomes" id="UP000258309">
    <property type="component" value="Unassembled WGS sequence"/>
</dbReference>
<evidence type="ECO:0000256" key="5">
    <source>
        <dbReference type="ARBA" id="ARBA00022989"/>
    </source>
</evidence>
<evidence type="ECO:0000256" key="1">
    <source>
        <dbReference type="ARBA" id="ARBA00004141"/>
    </source>
</evidence>
<dbReference type="Gene3D" id="1.20.1250.20">
    <property type="entry name" value="MFS general substrate transporter like domains"/>
    <property type="match status" value="1"/>
</dbReference>
<protein>
    <recommendedName>
        <fullName evidence="9">Major facilitator superfamily (MFS) profile domain-containing protein</fullName>
    </recommendedName>
</protein>
<feature type="transmembrane region" description="Helical" evidence="8">
    <location>
        <begin position="437"/>
        <end position="458"/>
    </location>
</feature>
<dbReference type="NCBIfam" id="TIGR00879">
    <property type="entry name" value="SP"/>
    <property type="match status" value="1"/>
</dbReference>
<feature type="transmembrane region" description="Helical" evidence="8">
    <location>
        <begin position="71"/>
        <end position="89"/>
    </location>
</feature>
<evidence type="ECO:0000313" key="11">
    <source>
        <dbReference type="Proteomes" id="UP000258309"/>
    </source>
</evidence>
<dbReference type="FunFam" id="1.20.1250.20:FF:000090">
    <property type="entry name" value="MFS sugar transporter, putative"/>
    <property type="match status" value="1"/>
</dbReference>
<name>A0A3E2GZD9_SCYLI</name>
<evidence type="ECO:0000256" key="4">
    <source>
        <dbReference type="ARBA" id="ARBA00022692"/>
    </source>
</evidence>
<feature type="non-terminal residue" evidence="10">
    <location>
        <position position="517"/>
    </location>
</feature>
<keyword evidence="4 8" id="KW-0812">Transmembrane</keyword>
<feature type="transmembrane region" description="Helical" evidence="8">
    <location>
        <begin position="98"/>
        <end position="116"/>
    </location>
</feature>
<comment type="caution">
    <text evidence="10">The sequence shown here is derived from an EMBL/GenBank/DDBJ whole genome shotgun (WGS) entry which is preliminary data.</text>
</comment>
<evidence type="ECO:0000256" key="2">
    <source>
        <dbReference type="ARBA" id="ARBA00010992"/>
    </source>
</evidence>
<evidence type="ECO:0000313" key="10">
    <source>
        <dbReference type="EMBL" id="RFU26332.1"/>
    </source>
</evidence>
<dbReference type="InterPro" id="IPR003663">
    <property type="entry name" value="Sugar/inositol_transpt"/>
</dbReference>
<reference evidence="10 11" key="1">
    <citation type="submission" date="2018-05" db="EMBL/GenBank/DDBJ databases">
        <title>Draft genome sequence of Scytalidium lignicola DSM 105466, a ubiquitous saprotrophic fungus.</title>
        <authorList>
            <person name="Buettner E."/>
            <person name="Gebauer A.M."/>
            <person name="Hofrichter M."/>
            <person name="Liers C."/>
            <person name="Kellner H."/>
        </authorList>
    </citation>
    <scope>NUCLEOTIDE SEQUENCE [LARGE SCALE GENOMIC DNA]</scope>
    <source>
        <strain evidence="10 11">DSM 105466</strain>
    </source>
</reference>
<keyword evidence="5 8" id="KW-1133">Transmembrane helix</keyword>
<dbReference type="PROSITE" id="PS50850">
    <property type="entry name" value="MFS"/>
    <property type="match status" value="1"/>
</dbReference>
<evidence type="ECO:0000259" key="9">
    <source>
        <dbReference type="PROSITE" id="PS50850"/>
    </source>
</evidence>
<evidence type="ECO:0000256" key="3">
    <source>
        <dbReference type="ARBA" id="ARBA00022448"/>
    </source>
</evidence>
<dbReference type="OMA" id="MWVSECS"/>
<keyword evidence="3 7" id="KW-0813">Transport</keyword>
<feature type="domain" description="Major facilitator superfamily (MFS) profile" evidence="9">
    <location>
        <begin position="16"/>
        <end position="462"/>
    </location>
</feature>
<feature type="transmembrane region" description="Helical" evidence="8">
    <location>
        <begin position="12"/>
        <end position="29"/>
    </location>
</feature>
<feature type="transmembrane region" description="Helical" evidence="8">
    <location>
        <begin position="155"/>
        <end position="179"/>
    </location>
</feature>
<evidence type="ECO:0000256" key="7">
    <source>
        <dbReference type="RuleBase" id="RU003346"/>
    </source>
</evidence>
<dbReference type="GO" id="GO:0016020">
    <property type="term" value="C:membrane"/>
    <property type="evidence" value="ECO:0007669"/>
    <property type="project" value="UniProtKB-SubCell"/>
</dbReference>
<dbReference type="EMBL" id="NCSJ02000268">
    <property type="protein sequence ID" value="RFU26332.1"/>
    <property type="molecule type" value="Genomic_DNA"/>
</dbReference>
<keyword evidence="6 8" id="KW-0472">Membrane</keyword>
<feature type="transmembrane region" description="Helical" evidence="8">
    <location>
        <begin position="375"/>
        <end position="397"/>
    </location>
</feature>
<dbReference type="PANTHER" id="PTHR48022">
    <property type="entry name" value="PLASTIDIC GLUCOSE TRANSPORTER 4"/>
    <property type="match status" value="1"/>
</dbReference>
<dbReference type="OrthoDB" id="6612291at2759"/>
<dbReference type="InterPro" id="IPR005829">
    <property type="entry name" value="Sugar_transporter_CS"/>
</dbReference>
<feature type="transmembrane region" description="Helical" evidence="8">
    <location>
        <begin position="311"/>
        <end position="335"/>
    </location>
</feature>
<dbReference type="PANTHER" id="PTHR48022:SF45">
    <property type="entry name" value="MAJOR FACILITATOR SUPERFAMILY (MFS) PROFILE DOMAIN-CONTAINING PROTEIN-RELATED"/>
    <property type="match status" value="1"/>
</dbReference>
<feature type="transmembrane region" description="Helical" evidence="8">
    <location>
        <begin position="409"/>
        <end position="425"/>
    </location>
</feature>
<comment type="subcellular location">
    <subcellularLocation>
        <location evidence="1">Membrane</location>
        <topology evidence="1">Multi-pass membrane protein</topology>
    </subcellularLocation>
</comment>
<feature type="transmembrane region" description="Helical" evidence="8">
    <location>
        <begin position="191"/>
        <end position="208"/>
    </location>
</feature>
<feature type="transmembrane region" description="Helical" evidence="8">
    <location>
        <begin position="342"/>
        <end position="363"/>
    </location>
</feature>
<dbReference type="InterPro" id="IPR050360">
    <property type="entry name" value="MFS_Sugar_Transporters"/>
</dbReference>
<dbReference type="InterPro" id="IPR020846">
    <property type="entry name" value="MFS_dom"/>
</dbReference>
<dbReference type="GO" id="GO:0005351">
    <property type="term" value="F:carbohydrate:proton symporter activity"/>
    <property type="evidence" value="ECO:0007669"/>
    <property type="project" value="TreeGrafter"/>
</dbReference>
<dbReference type="Pfam" id="PF00083">
    <property type="entry name" value="Sugar_tr"/>
    <property type="match status" value="1"/>
</dbReference>
<dbReference type="SUPFAM" id="SSF103473">
    <property type="entry name" value="MFS general substrate transporter"/>
    <property type="match status" value="1"/>
</dbReference>
<gene>
    <name evidence="10" type="ORF">B7463_g10001</name>
</gene>
<feature type="transmembrane region" description="Helical" evidence="8">
    <location>
        <begin position="277"/>
        <end position="299"/>
    </location>
</feature>
<comment type="similarity">
    <text evidence="2 7">Belongs to the major facilitator superfamily. Sugar transporter (TC 2.A.1.1) family.</text>
</comment>
<feature type="transmembrane region" description="Helical" evidence="8">
    <location>
        <begin position="122"/>
        <end position="143"/>
    </location>
</feature>
<dbReference type="PRINTS" id="PR00171">
    <property type="entry name" value="SUGRTRNSPORT"/>
</dbReference>
<proteinExistence type="inferred from homology"/>
<evidence type="ECO:0000256" key="6">
    <source>
        <dbReference type="ARBA" id="ARBA00023136"/>
    </source>
</evidence>
<dbReference type="AlphaFoldDB" id="A0A3E2GZD9"/>
<organism evidence="10 11">
    <name type="scientific">Scytalidium lignicola</name>
    <name type="common">Hyphomycete</name>
    <dbReference type="NCBI Taxonomy" id="5539"/>
    <lineage>
        <taxon>Eukaryota</taxon>
        <taxon>Fungi</taxon>
        <taxon>Dikarya</taxon>
        <taxon>Ascomycota</taxon>
        <taxon>Pezizomycotina</taxon>
        <taxon>Leotiomycetes</taxon>
        <taxon>Leotiomycetes incertae sedis</taxon>
        <taxon>Scytalidium</taxon>
    </lineage>
</organism>
<dbReference type="InterPro" id="IPR005828">
    <property type="entry name" value="MFS_sugar_transport-like"/>
</dbReference>
<feature type="non-terminal residue" evidence="10">
    <location>
        <position position="1"/>
    </location>
</feature>
<dbReference type="PROSITE" id="PS00216">
    <property type="entry name" value="SUGAR_TRANSPORT_1"/>
    <property type="match status" value="1"/>
</dbReference>
<sequence length="517" mass="56259">MVSYLGLSGKSLNAVIGIVGATAFALQGYDQAVANGLLTLETFLKVFPETDTLHTKGKVKAHNATIQGTSVAIYEVGCTLGAVACVYIGDRLGRIRTIFSAGILALVGVVIQTSSFSLGQFIAGRIITGLGLGACTATVPMWISECSNAKDRGFFVLLQGLFALGGIVSATWLEFGLFYVKDNAVNWRFPIAFQAVFALVVIGLIMHLPESPRWLLRRDRFEDASRVLAVLGDTTPDSELVAAEVVVIREAIEHEDQSDGSSNPFAMNHGRYLHRTMLGLGVCFLAEMTGVNIVTFYSTTIFQTNLGYNGTISRIISGCLQVWQLLAAGLAVFLVDRVGRRPLLIVSAVGMAVAHSCLAGLSSDLKNKHASDASIFFYFVALFFFPIGLFLLPFMYAAEIAPLRTRSKVTAMAAAIHWLFGFVIAEVTPVGFATIAWRYYIVYAVISGFSALVFYLFYPETKGRTLEEIDEIFIQSKSIFDTVRVANTLPFSSLPFVNEEKKLEGDQMVEDVDVSTV</sequence>
<keyword evidence="11" id="KW-1185">Reference proteome</keyword>